<name>A0ABT3FMF8_9BACT</name>
<evidence type="ECO:0000313" key="4">
    <source>
        <dbReference type="Proteomes" id="UP001207930"/>
    </source>
</evidence>
<evidence type="ECO:0000259" key="2">
    <source>
        <dbReference type="Pfam" id="PF18998"/>
    </source>
</evidence>
<dbReference type="InterPro" id="IPR044060">
    <property type="entry name" value="Bacterial_rp_domain"/>
</dbReference>
<sequence length="2935" mass="308137">MSLLLPAALHAASDVTLSSTVTTGGSFSGANPNVFTPTADAANVQTSAIQSQLNAGTGVTINSASAAAGNGDITLNTTLTRNSGTLASPLVFNAVRDLSIGTTLSATSAAMPLTLNAGRSISNAGSITTNGGAVLLNPTEEMVLRADLNAGAGAVTLQNGLLRTIVSSREIKGSSFTIASGASLHMTGTVAAALDVAGRIAPASTTAMGGLQVNGTLVLQGGSTTQIEIGGTSAGATHDKITSNGAVTVGGTLQLEITGNFHDTITPANTFTILQGSSLTGTFAGLPNGSRYTLANDRGSFRVNYTATSVVLDNWQPVVTTLTWDPGTAEAGTAIVAKTNTRAGRHFFKVTTQSSDLGGWRTRLAVTSGEASLYLSKAALPTTSSSAFSSTQTGSDGLVLRDDEFNANEEWNLMVFATEGAQWSIVSGRPYVHDLGTLPFTDANSNGQYDIGEAVAPQDSPAAPMPPEGIRFYKSVLPAGTPGWSLWLGGSTREIALRSNKLPFHNATASYTRKQAGRMLAVPPVIGAGTSTWYASVMAPAGEVVGLDSRIQFVSDLAYNGTVPNVAVTGAPYRVYRVQVPVDQIAWDISAVAVAGNPDIAVRKGSVPAEYDNEAFSASPGNATEGITLVPNYLTDGTWYITTWGDAPYTFTLKNGDPVITPLSFTDTKVNDQTARSGWRFYALTNIPSQVGALGWELQLSNHAPGTQLALRRNKVPGRWQKRTGGAASVTDTNSDYFDESSTNGFIQRVNHQADVWYVGVFLPQQPLGGFTLTANPISPPTVAFQSSTIAADIPALKWRYYRIDVGSGMQGWDLRLVNASGGDCTMVVRRDLLPSGTGTNNGASSYWNATGDSSWPSGYQWAGGNDWTARPYNTTATARREMNDGIIAATGRPLNPGTYYVGIYNDGKDPVNGGTGQPATVTLQSRAIGNGLDIPIGTLDLAAGSSVAVNNLAPREAAYYKVSIPENTPSWEFTLEQVSGESSLVMRRGTVPDFGAAYNGDVQSTGNNSREVRVQRAGNERYVLLPPDNQTSILPGDYYIGVIAEGLNPPHSSVTGSGPSSAVLTSRGPLAILGIGEATAAGVVQPVGLAPAQVKAYQFTVPAGTAALEVRLDNKVGNPVLSLIGGPRIPQPDGWAQAYGFGGGQTISVAGGMGRTTTSTLLNIPNPIPGLYTFAVRADTVGSAYVDASTDVTITANAPVPLDFNATATVSNQTAGAWRYFQVTVPDGVMAWDVRLANITSGLPQMVVRRDLLPNGTGTNNGAGSSWNPSSETVWPSGYQWAAGVDWTGRNYDRATDPRRPVGGRLFASMGRPLTPGTYIVGVLNNTGSDPLTGVNGAPANYTVESRGVGAGQPVTVGEIPFATGSSVSVMDLPRREAAFFKVTVPPNTPRWEFKLTPTAGEAMMVVRRGVLPDFTAADDGNISGNGPRSSKMQRTGMERYLLLPQDNQDAIIPGDYYIAVVSEGVNPPHSSVTGTGNSSATFRIEEPMAVTDLGTISATQTTRQVELEAAQVKAYQFTVPVGTISMELGLENRQGEAFMAFMSGTRIPEPDNYAQDYGIGGGQSTTPAGGLARRTTTGLVTITAPPAGVYTATVRADDVTNAASARLVIRANVPQDLPLGGGTTQVTDHGPNSWKYFRVEVPAGIAGWDLRVKGITGGDLNWAIRRDQVPSGTGTNNGAGSTWTASSSATWPSGHQWGSTTDWTGRNFDVTGGSRRAVDDRLVMAMGRPLEPGTYYLGIINSGTDPVAGGSGKASSYTIESRFIGEGHAIPIGTLGFAAGSSVAVNSLVPREAAYYKVSIPEATPSWEFTYTPSSGEALVAARQGYIPDFGAVYDGNLQNAAGPRQIKVQKAGAERYLLLPPENQDKIVAGDYYLAVVSEGVNPPASDTIGTGTSSGTLASSGSHAVTDLGTAQLAPITRAVTLAGAQVKGYQFTVPEGVVSLEVQLNNRTGAPRMALISGNRLPFPDTTVNEFGTGGGQSAAPAGGFGRVIADSLITVPNPPAGTYSLTVRADDSPTGVFPDATADLVIVARPRTAMNFAASQNGNGLSHSDTKQLANGQKQFYEVSVPATLSGQPVLGWILKVNHAQGDTTLKIYKTWGNTGTGITVTGNTALIVPPFLTFDETWFIEVAATGLTNYTLTSQPVTLERPAWQMPAGHNFTFGDSGNDSSGNPLPGDRGVDIGQDDWHVYAIDVPQGNSGLLRTELRAISGNPDLFIREDGVPTTDHDANGGASGGASLVHREMKDVGSEYGNWVPFDGTSERQLRPGRWYLGVKASGGSNARYRLMASTGNVTDLDLANASVTNQTLIGRDWRYYRFTVPVDAPATWNLGFTQQVGDVVMWVRDTVPSGQNSGTGSSNGVIESWASDSKNQGPYTAAGYDPPQVYGFNTPPLRPGHTYYAGFRATTDATFSVTSTTTGSAPVATPVSFYNGVIDTTIAAGGSAYYKIGAPAEATRLKWTSIHPATVQIRVEQGTLPGATGTQHSSSTVANSTLNQALTATGWPWQSSQTYYLRIVNNGSSPATVKVNVAGVNATTEDEDNDGLLDAWERQYFGNLSQNGAGDPDGDGVTNAVEFTDGTIPNDINSAKYFLNVNANFGSVAKSPDLPKYDRGTQVTLTPTANAGLIFTGWSVGATGTSNPLQFAIMENRNITANFGVSLPEALDTPLAITTGGDGIWLGQTVTSKDGTDAAQSAPIGHSQQAWMETTVRGPGQMNFWWKVSSQSGDYLEFLVDGVLKTGRITGEVDWAAKTYAIEPGEHVVRWRYVKNASGTAGSDAAWVDGVQWLPSAGYSQWVAEHFTPQEAGDPSIVGQDSDPDGDGVSNVIEYAFGSDPRANDLSLSRVTPEVVQVSGQRRLRLRFTLPENLPADVIYQIELSDDLRAWTSVARQTGVAGWPGTATSTVAPAVNGRREHVITSPNATARFGRLKVTIP</sequence>
<evidence type="ECO:0000256" key="1">
    <source>
        <dbReference type="SAM" id="MobiDB-lite"/>
    </source>
</evidence>
<feature type="region of interest" description="Disordered" evidence="1">
    <location>
        <begin position="1671"/>
        <end position="1710"/>
    </location>
</feature>
<proteinExistence type="predicted"/>
<protein>
    <recommendedName>
        <fullName evidence="2">Bacterial repeat domain-containing protein</fullName>
    </recommendedName>
</protein>
<feature type="domain" description="Bacterial repeat" evidence="2">
    <location>
        <begin position="2594"/>
        <end position="2658"/>
    </location>
</feature>
<evidence type="ECO:0000313" key="3">
    <source>
        <dbReference type="EMBL" id="MCW1884761.1"/>
    </source>
</evidence>
<dbReference type="Proteomes" id="UP001207930">
    <property type="component" value="Unassembled WGS sequence"/>
</dbReference>
<feature type="compositionally biased region" description="Low complexity" evidence="1">
    <location>
        <begin position="1673"/>
        <end position="1696"/>
    </location>
</feature>
<dbReference type="Pfam" id="PF18998">
    <property type="entry name" value="Flg_new_2"/>
    <property type="match status" value="1"/>
</dbReference>
<comment type="caution">
    <text evidence="3">The sequence shown here is derived from an EMBL/GenBank/DDBJ whole genome shotgun (WGS) entry which is preliminary data.</text>
</comment>
<reference evidence="3 4" key="1">
    <citation type="submission" date="2022-10" db="EMBL/GenBank/DDBJ databases">
        <title>Luteolibacter flavescens strain MCCC 1K03193, whole genome shotgun sequencing project.</title>
        <authorList>
            <person name="Zhao G."/>
            <person name="Shen L."/>
        </authorList>
    </citation>
    <scope>NUCLEOTIDE SEQUENCE [LARGE SCALE GENOMIC DNA]</scope>
    <source>
        <strain evidence="3 4">MCCC 1K03193</strain>
    </source>
</reference>
<accession>A0ABT3FMF8</accession>
<organism evidence="3 4">
    <name type="scientific">Luteolibacter flavescens</name>
    <dbReference type="NCBI Taxonomy" id="1859460"/>
    <lineage>
        <taxon>Bacteria</taxon>
        <taxon>Pseudomonadati</taxon>
        <taxon>Verrucomicrobiota</taxon>
        <taxon>Verrucomicrobiia</taxon>
        <taxon>Verrucomicrobiales</taxon>
        <taxon>Verrucomicrobiaceae</taxon>
        <taxon>Luteolibacter</taxon>
    </lineage>
</organism>
<keyword evidence="4" id="KW-1185">Reference proteome</keyword>
<dbReference type="Gene3D" id="2.60.120.380">
    <property type="match status" value="2"/>
</dbReference>
<dbReference type="RefSeq" id="WP_264500720.1">
    <property type="nucleotide sequence ID" value="NZ_JAPDDS010000004.1"/>
</dbReference>
<dbReference type="EMBL" id="JAPDDS010000004">
    <property type="protein sequence ID" value="MCW1884761.1"/>
    <property type="molecule type" value="Genomic_DNA"/>
</dbReference>
<gene>
    <name evidence="3" type="ORF">OKA04_08475</name>
</gene>